<evidence type="ECO:0000259" key="1">
    <source>
        <dbReference type="SMART" id="SM00359"/>
    </source>
</evidence>
<dbReference type="InterPro" id="IPR038250">
    <property type="entry name" value="TGT_C2_sf"/>
</dbReference>
<dbReference type="InterPro" id="IPR015947">
    <property type="entry name" value="PUA-like_sf"/>
</dbReference>
<dbReference type="AlphaFoldDB" id="A0A075FS86"/>
<dbReference type="InterPro" id="IPR002478">
    <property type="entry name" value="PUA"/>
</dbReference>
<dbReference type="InterPro" id="IPR036974">
    <property type="entry name" value="PUA_sf"/>
</dbReference>
<dbReference type="InterPro" id="IPR029402">
    <property type="entry name" value="TGT_C2"/>
</dbReference>
<dbReference type="SUPFAM" id="SSF88802">
    <property type="entry name" value="Pre-PUA domain"/>
    <property type="match status" value="1"/>
</dbReference>
<dbReference type="SUPFAM" id="SSF88697">
    <property type="entry name" value="PUA domain-like"/>
    <property type="match status" value="1"/>
</dbReference>
<dbReference type="CDD" id="cd21149">
    <property type="entry name" value="PUA_archaeosine_TGT"/>
    <property type="match status" value="1"/>
</dbReference>
<dbReference type="EMBL" id="KF900363">
    <property type="protein sequence ID" value="AIE92346.1"/>
    <property type="molecule type" value="Genomic_DNA"/>
</dbReference>
<dbReference type="InterPro" id="IPR004521">
    <property type="entry name" value="Uncharacterised_CHP00451"/>
</dbReference>
<dbReference type="SMART" id="SM00359">
    <property type="entry name" value="PUA"/>
    <property type="match status" value="1"/>
</dbReference>
<sequence>MDPVLKLKHTIDALFGVGISRHLPKQIEFFFSKRTGRIREVYHNQKLLCTLRIDGGLAITPYFAQILMKSKKFRENCLEIDKDSKPFVEDGRSVFCGHVVWCGKNIRIQSEVPVLYKNKVIAVGKAILSSEMMKEQRIGVAVKIRDSLKSQSEDR</sequence>
<name>A0A075FS86_9ARCH</name>
<organism evidence="2">
    <name type="scientific">uncultured marine thaumarchaeote AD1000_21_H05</name>
    <dbReference type="NCBI Taxonomy" id="1455901"/>
    <lineage>
        <taxon>Archaea</taxon>
        <taxon>Nitrososphaerota</taxon>
        <taxon>environmental samples</taxon>
    </lineage>
</organism>
<evidence type="ECO:0000313" key="2">
    <source>
        <dbReference type="EMBL" id="AIE92346.1"/>
    </source>
</evidence>
<dbReference type="PROSITE" id="PS50890">
    <property type="entry name" value="PUA"/>
    <property type="match status" value="1"/>
</dbReference>
<proteinExistence type="predicted"/>
<dbReference type="Gene3D" id="3.10.450.90">
    <property type="entry name" value="ArcTGT, C2 domain"/>
    <property type="match status" value="1"/>
</dbReference>
<feature type="domain" description="PUA" evidence="1">
    <location>
        <begin position="76"/>
        <end position="149"/>
    </location>
</feature>
<dbReference type="GO" id="GO:0003723">
    <property type="term" value="F:RNA binding"/>
    <property type="evidence" value="ECO:0007669"/>
    <property type="project" value="InterPro"/>
</dbReference>
<accession>A0A075FS86</accession>
<dbReference type="Pfam" id="PF01472">
    <property type="entry name" value="PUA"/>
    <property type="match status" value="1"/>
</dbReference>
<protein>
    <submittedName>
        <fullName evidence="2">PUA domain-containing protein</fullName>
    </submittedName>
</protein>
<dbReference type="Gene3D" id="2.30.130.10">
    <property type="entry name" value="PUA domain"/>
    <property type="match status" value="1"/>
</dbReference>
<dbReference type="NCBIfam" id="TIGR00451">
    <property type="entry name" value="unchar_dom_2"/>
    <property type="match status" value="1"/>
</dbReference>
<reference evidence="2" key="1">
    <citation type="journal article" date="2014" name="Genome Biol. Evol.">
        <title>Pangenome evidence for extensive interdomain horizontal transfer affecting lineage core and shell genes in uncultured planktonic thaumarchaeota and euryarchaeota.</title>
        <authorList>
            <person name="Deschamps P."/>
            <person name="Zivanovic Y."/>
            <person name="Moreira D."/>
            <person name="Rodriguez-Valera F."/>
            <person name="Lopez-Garcia P."/>
        </authorList>
    </citation>
    <scope>NUCLEOTIDE SEQUENCE</scope>
</reference>
<dbReference type="Pfam" id="PF14810">
    <property type="entry name" value="TGT_C2"/>
    <property type="match status" value="1"/>
</dbReference>